<evidence type="ECO:0000313" key="2">
    <source>
        <dbReference type="EMBL" id="KAF6838266.1"/>
    </source>
</evidence>
<organism evidence="2 3">
    <name type="scientific">Colletotrichum plurivorum</name>
    <dbReference type="NCBI Taxonomy" id="2175906"/>
    <lineage>
        <taxon>Eukaryota</taxon>
        <taxon>Fungi</taxon>
        <taxon>Dikarya</taxon>
        <taxon>Ascomycota</taxon>
        <taxon>Pezizomycotina</taxon>
        <taxon>Sordariomycetes</taxon>
        <taxon>Hypocreomycetidae</taxon>
        <taxon>Glomerellales</taxon>
        <taxon>Glomerellaceae</taxon>
        <taxon>Colletotrichum</taxon>
        <taxon>Colletotrichum orchidearum species complex</taxon>
    </lineage>
</organism>
<reference evidence="2" key="1">
    <citation type="journal article" date="2020" name="Phytopathology">
        <title>Genome Sequence Resources of Colletotrichum truncatum, C. plurivorum, C. musicola, and C. sojae: Four Species Pathogenic to Soybean (Glycine max).</title>
        <authorList>
            <person name="Rogerio F."/>
            <person name="Boufleur T.R."/>
            <person name="Ciampi-Guillardi M."/>
            <person name="Sukno S.A."/>
            <person name="Thon M.R."/>
            <person name="Massola Junior N.S."/>
            <person name="Baroncelli R."/>
        </authorList>
    </citation>
    <scope>NUCLEOTIDE SEQUENCE</scope>
    <source>
        <strain evidence="2">LFN00145</strain>
    </source>
</reference>
<evidence type="ECO:0000313" key="3">
    <source>
        <dbReference type="Proteomes" id="UP000654918"/>
    </source>
</evidence>
<keyword evidence="3" id="KW-1185">Reference proteome</keyword>
<feature type="compositionally biased region" description="Polar residues" evidence="1">
    <location>
        <begin position="1"/>
        <end position="11"/>
    </location>
</feature>
<feature type="compositionally biased region" description="Polar residues" evidence="1">
    <location>
        <begin position="174"/>
        <end position="186"/>
    </location>
</feature>
<dbReference type="Proteomes" id="UP000654918">
    <property type="component" value="Unassembled WGS sequence"/>
</dbReference>
<name>A0A8H6KVZ9_9PEZI</name>
<gene>
    <name evidence="2" type="ORF">CPLU01_02627</name>
</gene>
<accession>A0A8H6KVZ9</accession>
<proteinExistence type="predicted"/>
<feature type="region of interest" description="Disordered" evidence="1">
    <location>
        <begin position="158"/>
        <end position="220"/>
    </location>
</feature>
<protein>
    <submittedName>
        <fullName evidence="2">Uncharacterized protein</fullName>
    </submittedName>
</protein>
<dbReference type="AlphaFoldDB" id="A0A8H6KVZ9"/>
<dbReference type="EMBL" id="WIGO01000020">
    <property type="protein sequence ID" value="KAF6838266.1"/>
    <property type="molecule type" value="Genomic_DNA"/>
</dbReference>
<evidence type="ECO:0000256" key="1">
    <source>
        <dbReference type="SAM" id="MobiDB-lite"/>
    </source>
</evidence>
<feature type="region of interest" description="Disordered" evidence="1">
    <location>
        <begin position="1"/>
        <end position="20"/>
    </location>
</feature>
<sequence>MRATGQDSGSGPQRRCRSNKRASLSLGRLMRLYEAQIFNLIHAGTWRRASPEFGSVSDKNSVQLDLTVALELELELEHGATTPSPPLYGRFVVIPPADKPAGPSWSPAVAAAEAPRKIGITASWPMDHHADRAGRMRARICCSSWCTLVRLLVEQATRSSEHAQEPSQVIKIPATSSNPAPTQNVVNDARMGCLTRVSPATEPREREAGQLDKEKPMRNLQKTVTVGRPVIGRRKGTSTGIMAD</sequence>
<comment type="caution">
    <text evidence="2">The sequence shown here is derived from an EMBL/GenBank/DDBJ whole genome shotgun (WGS) entry which is preliminary data.</text>
</comment>
<feature type="compositionally biased region" description="Basic and acidic residues" evidence="1">
    <location>
        <begin position="202"/>
        <end position="217"/>
    </location>
</feature>